<dbReference type="Proteomes" id="UP000736583">
    <property type="component" value="Unassembled WGS sequence"/>
</dbReference>
<organism evidence="2 3">
    <name type="scientific">Clostridium simiarum</name>
    <dbReference type="NCBI Taxonomy" id="2841506"/>
    <lineage>
        <taxon>Bacteria</taxon>
        <taxon>Bacillati</taxon>
        <taxon>Bacillota</taxon>
        <taxon>Clostridia</taxon>
        <taxon>Eubacteriales</taxon>
        <taxon>Clostridiaceae</taxon>
        <taxon>Clostridium</taxon>
    </lineage>
</organism>
<comment type="caution">
    <text evidence="2">The sequence shown here is derived from an EMBL/GenBank/DDBJ whole genome shotgun (WGS) entry which is preliminary data.</text>
</comment>
<feature type="compositionally biased region" description="Basic and acidic residues" evidence="1">
    <location>
        <begin position="7"/>
        <end position="17"/>
    </location>
</feature>
<feature type="region of interest" description="Disordered" evidence="1">
    <location>
        <begin position="1"/>
        <end position="30"/>
    </location>
</feature>
<evidence type="ECO:0000313" key="2">
    <source>
        <dbReference type="EMBL" id="MBU5592855.1"/>
    </source>
</evidence>
<dbReference type="EMBL" id="JAHLQL010000005">
    <property type="protein sequence ID" value="MBU5592855.1"/>
    <property type="molecule type" value="Genomic_DNA"/>
</dbReference>
<sequence>MGKKKKDRYDRYREDNRMPQGSNNGFGGGMNPLMSMLGNMDMSQISSLLGVLNSDGANLGNLNIGDLLGSMNNQNNRPPIKQGREDISIDVGDQAIIQLLNSLKPFLGEREGLIDKVIDMYLAGDMDED</sequence>
<evidence type="ECO:0000313" key="3">
    <source>
        <dbReference type="Proteomes" id="UP000736583"/>
    </source>
</evidence>
<reference evidence="2 3" key="1">
    <citation type="submission" date="2021-06" db="EMBL/GenBank/DDBJ databases">
        <authorList>
            <person name="Sun Q."/>
            <person name="Li D."/>
        </authorList>
    </citation>
    <scope>NUCLEOTIDE SEQUENCE [LARGE SCALE GENOMIC DNA]</scope>
    <source>
        <strain evidence="2 3">MSJ-4</strain>
    </source>
</reference>
<proteinExistence type="predicted"/>
<evidence type="ECO:0000256" key="1">
    <source>
        <dbReference type="SAM" id="MobiDB-lite"/>
    </source>
</evidence>
<dbReference type="RefSeq" id="WP_216457556.1">
    <property type="nucleotide sequence ID" value="NZ_JAHLQL010000005.1"/>
</dbReference>
<gene>
    <name evidence="2" type="ORF">KQI89_13965</name>
</gene>
<keyword evidence="3" id="KW-1185">Reference proteome</keyword>
<accession>A0ABS6F391</accession>
<name>A0ABS6F391_9CLOT</name>
<protein>
    <submittedName>
        <fullName evidence="2">Uncharacterized protein</fullName>
    </submittedName>
</protein>